<reference evidence="2 3" key="1">
    <citation type="submission" date="2019-01" db="EMBL/GenBank/DDBJ databases">
        <title>Complete genome sequence of Cohnella hallensis HS21 isolated from Korean fir (Abies koreana) rhizospheric soil.</title>
        <authorList>
            <person name="Jiang L."/>
            <person name="Kang S.W."/>
            <person name="Kim S."/>
            <person name="Jung J."/>
            <person name="Kim C.Y."/>
            <person name="Kim D.H."/>
            <person name="Kim S.W."/>
            <person name="Lee J."/>
        </authorList>
    </citation>
    <scope>NUCLEOTIDE SEQUENCE [LARGE SCALE GENOMIC DNA]</scope>
    <source>
        <strain evidence="2 3">HS21</strain>
    </source>
</reference>
<dbReference type="Gene3D" id="3.90.550.10">
    <property type="entry name" value="Spore Coat Polysaccharide Biosynthesis Protein SpsA, Chain A"/>
    <property type="match status" value="1"/>
</dbReference>
<dbReference type="Pfam" id="PF00535">
    <property type="entry name" value="Glycos_transf_2"/>
    <property type="match status" value="1"/>
</dbReference>
<dbReference type="OrthoDB" id="9179784at2"/>
<proteinExistence type="predicted"/>
<dbReference type="RefSeq" id="WP_130605849.1">
    <property type="nucleotide sequence ID" value="NZ_AP019400.1"/>
</dbReference>
<evidence type="ECO:0000313" key="2">
    <source>
        <dbReference type="EMBL" id="BBI31796.1"/>
    </source>
</evidence>
<dbReference type="InterPro" id="IPR001173">
    <property type="entry name" value="Glyco_trans_2-like"/>
</dbReference>
<accession>A0A3T1D127</accession>
<evidence type="ECO:0000259" key="1">
    <source>
        <dbReference type="Pfam" id="PF00535"/>
    </source>
</evidence>
<gene>
    <name evidence="2" type="ORF">KCTCHS21_11950</name>
</gene>
<organism evidence="2 3">
    <name type="scientific">Cohnella abietis</name>
    <dbReference type="NCBI Taxonomy" id="2507935"/>
    <lineage>
        <taxon>Bacteria</taxon>
        <taxon>Bacillati</taxon>
        <taxon>Bacillota</taxon>
        <taxon>Bacilli</taxon>
        <taxon>Bacillales</taxon>
        <taxon>Paenibacillaceae</taxon>
        <taxon>Cohnella</taxon>
    </lineage>
</organism>
<protein>
    <recommendedName>
        <fullName evidence="1">Glycosyltransferase 2-like domain-containing protein</fullName>
    </recommendedName>
</protein>
<dbReference type="Proteomes" id="UP000289856">
    <property type="component" value="Chromosome"/>
</dbReference>
<dbReference type="InterPro" id="IPR029044">
    <property type="entry name" value="Nucleotide-diphossugar_trans"/>
</dbReference>
<evidence type="ECO:0000313" key="3">
    <source>
        <dbReference type="Proteomes" id="UP000289856"/>
    </source>
</evidence>
<dbReference type="KEGG" id="cohn:KCTCHS21_11950"/>
<dbReference type="EMBL" id="AP019400">
    <property type="protein sequence ID" value="BBI31796.1"/>
    <property type="molecule type" value="Genomic_DNA"/>
</dbReference>
<dbReference type="AlphaFoldDB" id="A0A3T1D127"/>
<feature type="domain" description="Glycosyltransferase 2-like" evidence="1">
    <location>
        <begin position="30"/>
        <end position="160"/>
    </location>
</feature>
<sequence length="283" mass="32656">MSHTFGVVVNYFSKPNHPISVKYSVQFALSLLKNCPEVTEIVLSDGSENPDDQLRNFCDSLNMRYLHSGKILSFPEGYNAGVQQLTTEWIVTMASDVYVTPTTFTAIDQFISQHKNPKQIGCLIPYLSKSDLPTQQYTNTMLSRNCQSPGMTFNLNVFRREVYDLVGGMTQDYTGNFNDFEMCLKLRENNLKVYLVGDSYAVHYGQLTLKFGSNTSVDQDKNKFYSNHPHLFERNGLWDMRFNHFFESKSMRSLYTLRNLLPRQLKQKYTVLLLKLAPLLQRS</sequence>
<dbReference type="SUPFAM" id="SSF53448">
    <property type="entry name" value="Nucleotide-diphospho-sugar transferases"/>
    <property type="match status" value="1"/>
</dbReference>
<keyword evidence="3" id="KW-1185">Reference proteome</keyword>
<name>A0A3T1D127_9BACL</name>